<feature type="region of interest" description="Disordered" evidence="13">
    <location>
        <begin position="413"/>
        <end position="440"/>
    </location>
</feature>
<feature type="region of interest" description="Disordered" evidence="13">
    <location>
        <begin position="343"/>
        <end position="390"/>
    </location>
</feature>
<feature type="compositionally biased region" description="Polar residues" evidence="13">
    <location>
        <begin position="597"/>
        <end position="615"/>
    </location>
</feature>
<evidence type="ECO:0000256" key="5">
    <source>
        <dbReference type="ARBA" id="ARBA00022448"/>
    </source>
</evidence>
<feature type="compositionally biased region" description="Polar residues" evidence="13">
    <location>
        <begin position="291"/>
        <end position="326"/>
    </location>
</feature>
<protein>
    <recommendedName>
        <fullName evidence="4">Autophagy-related protein 2</fullName>
    </recommendedName>
</protein>
<dbReference type="GO" id="GO:0006869">
    <property type="term" value="P:lipid transport"/>
    <property type="evidence" value="ECO:0007669"/>
    <property type="project" value="UniProtKB-KW"/>
</dbReference>
<dbReference type="InterPro" id="IPR026849">
    <property type="entry name" value="ATG2"/>
</dbReference>
<evidence type="ECO:0000256" key="4">
    <source>
        <dbReference type="ARBA" id="ARBA00018070"/>
    </source>
</evidence>
<dbReference type="PANTHER" id="PTHR13190:SF1">
    <property type="entry name" value="AUTOPHAGY-RELATED 2, ISOFORM A"/>
    <property type="match status" value="1"/>
</dbReference>
<dbReference type="EMBL" id="JPOX01000017">
    <property type="protein sequence ID" value="KFX46792.1"/>
    <property type="molecule type" value="Genomic_DNA"/>
</dbReference>
<evidence type="ECO:0000256" key="6">
    <source>
        <dbReference type="ARBA" id="ARBA00022824"/>
    </source>
</evidence>
<accession>A0A093V2M0</accession>
<keyword evidence="5" id="KW-0813">Transport</keyword>
<dbReference type="HOGENOM" id="CLU_000626_1_0_1"/>
<comment type="similarity">
    <text evidence="3">Belongs to the ATG2 family.</text>
</comment>
<feature type="compositionally biased region" description="Basic and acidic residues" evidence="13">
    <location>
        <begin position="616"/>
        <end position="630"/>
    </location>
</feature>
<dbReference type="GO" id="GO:0034727">
    <property type="term" value="P:piecemeal microautophagy of the nucleus"/>
    <property type="evidence" value="ECO:0007669"/>
    <property type="project" value="TreeGrafter"/>
</dbReference>
<proteinExistence type="inferred from homology"/>
<feature type="region of interest" description="Disordered" evidence="13">
    <location>
        <begin position="946"/>
        <end position="977"/>
    </location>
</feature>
<gene>
    <name evidence="14" type="ORF">GQ26_0170690</name>
</gene>
<evidence type="ECO:0000256" key="10">
    <source>
        <dbReference type="ARBA" id="ARBA00024479"/>
    </source>
</evidence>
<dbReference type="GO" id="GO:0061908">
    <property type="term" value="C:phagophore"/>
    <property type="evidence" value="ECO:0007669"/>
    <property type="project" value="TreeGrafter"/>
</dbReference>
<feature type="region of interest" description="Disordered" evidence="13">
    <location>
        <begin position="106"/>
        <end position="136"/>
    </location>
</feature>
<dbReference type="GO" id="GO:0000045">
    <property type="term" value="P:autophagosome assembly"/>
    <property type="evidence" value="ECO:0007669"/>
    <property type="project" value="TreeGrafter"/>
</dbReference>
<feature type="region of interest" description="Disordered" evidence="13">
    <location>
        <begin position="547"/>
        <end position="630"/>
    </location>
</feature>
<feature type="compositionally biased region" description="Basic and acidic residues" evidence="13">
    <location>
        <begin position="2111"/>
        <end position="2123"/>
    </location>
</feature>
<feature type="region of interest" description="Disordered" evidence="13">
    <location>
        <begin position="657"/>
        <end position="679"/>
    </location>
</feature>
<evidence type="ECO:0000256" key="12">
    <source>
        <dbReference type="ARBA" id="ARBA00024631"/>
    </source>
</evidence>
<keyword evidence="9" id="KW-0472">Membrane</keyword>
<feature type="compositionally biased region" description="Low complexity" evidence="13">
    <location>
        <begin position="512"/>
        <end position="523"/>
    </location>
</feature>
<evidence type="ECO:0000256" key="9">
    <source>
        <dbReference type="ARBA" id="ARBA00023136"/>
    </source>
</evidence>
<comment type="subcellular location">
    <subcellularLocation>
        <location evidence="1">Endoplasmic reticulum membrane</location>
        <topology evidence="1">Peripheral membrane protein</topology>
    </subcellularLocation>
    <subcellularLocation>
        <location evidence="2">Preautophagosomal structure membrane</location>
        <topology evidence="2">Peripheral membrane protein</topology>
    </subcellularLocation>
</comment>
<organism evidence="14">
    <name type="scientific">Talaromyces marneffei PM1</name>
    <dbReference type="NCBI Taxonomy" id="1077442"/>
    <lineage>
        <taxon>Eukaryota</taxon>
        <taxon>Fungi</taxon>
        <taxon>Dikarya</taxon>
        <taxon>Ascomycota</taxon>
        <taxon>Pezizomycotina</taxon>
        <taxon>Eurotiomycetes</taxon>
        <taxon>Eurotiomycetidae</taxon>
        <taxon>Eurotiales</taxon>
        <taxon>Trichocomaceae</taxon>
        <taxon>Talaromyces</taxon>
        <taxon>Talaromyces sect. Talaromyces</taxon>
    </lineage>
</organism>
<evidence type="ECO:0000256" key="2">
    <source>
        <dbReference type="ARBA" id="ARBA00004623"/>
    </source>
</evidence>
<comment type="caution">
    <text evidence="14">The sequence shown here is derived from an EMBL/GenBank/DDBJ whole genome shotgun (WGS) entry which is preliminary data.</text>
</comment>
<comment type="catalytic activity">
    <reaction evidence="10">
        <text>a 1,2-diacyl-sn-glycero-3-phospho-L-serine(in) = a 1,2-diacyl-sn-glycero-3-phospho-L-serine(out)</text>
        <dbReference type="Rhea" id="RHEA:38663"/>
        <dbReference type="ChEBI" id="CHEBI:57262"/>
    </reaction>
</comment>
<dbReference type="GO" id="GO:0043495">
    <property type="term" value="F:protein-membrane adaptor activity"/>
    <property type="evidence" value="ECO:0007669"/>
    <property type="project" value="TreeGrafter"/>
</dbReference>
<reference evidence="14" key="2">
    <citation type="journal article" date="2014" name="PLoS Genet.">
        <title>Signature gene expression reveals novel clues to the molecular mechanisms of dimorphic transition in Penicillium marneffei.</title>
        <authorList>
            <person name="Yang E."/>
            <person name="Wang G."/>
            <person name="Cai J."/>
            <person name="Woo P.C."/>
            <person name="Lau S.K."/>
            <person name="Yuen K.-Y."/>
            <person name="Chow W.-N."/>
            <person name="Lin X."/>
        </authorList>
    </citation>
    <scope>NUCLEOTIDE SEQUENCE</scope>
    <source>
        <strain evidence="14">PM1</strain>
    </source>
</reference>
<dbReference type="GO" id="GO:0000422">
    <property type="term" value="P:autophagy of mitochondrion"/>
    <property type="evidence" value="ECO:0007669"/>
    <property type="project" value="TreeGrafter"/>
</dbReference>
<evidence type="ECO:0000256" key="3">
    <source>
        <dbReference type="ARBA" id="ARBA00009714"/>
    </source>
</evidence>
<dbReference type="eggNOG" id="KOG2993">
    <property type="taxonomic scope" value="Eukaryota"/>
</dbReference>
<dbReference type="GO" id="GO:0032266">
    <property type="term" value="F:phosphatidylinositol-3-phosphate binding"/>
    <property type="evidence" value="ECO:0007669"/>
    <property type="project" value="TreeGrafter"/>
</dbReference>
<evidence type="ECO:0000313" key="14">
    <source>
        <dbReference type="EMBL" id="KFX46792.1"/>
    </source>
</evidence>
<dbReference type="GO" id="GO:0005789">
    <property type="term" value="C:endoplasmic reticulum membrane"/>
    <property type="evidence" value="ECO:0007669"/>
    <property type="project" value="UniProtKB-SubCell"/>
</dbReference>
<feature type="region of interest" description="Disordered" evidence="13">
    <location>
        <begin position="499"/>
        <end position="529"/>
    </location>
</feature>
<dbReference type="GO" id="GO:0061709">
    <property type="term" value="P:reticulophagy"/>
    <property type="evidence" value="ECO:0007669"/>
    <property type="project" value="TreeGrafter"/>
</dbReference>
<feature type="compositionally biased region" description="Polar residues" evidence="13">
    <location>
        <begin position="344"/>
        <end position="358"/>
    </location>
</feature>
<keyword evidence="8" id="KW-0445">Lipid transport</keyword>
<evidence type="ECO:0000256" key="11">
    <source>
        <dbReference type="ARBA" id="ARBA00024615"/>
    </source>
</evidence>
<dbReference type="GO" id="GO:0034045">
    <property type="term" value="C:phagophore assembly site membrane"/>
    <property type="evidence" value="ECO:0007669"/>
    <property type="project" value="UniProtKB-SubCell"/>
</dbReference>
<feature type="region of interest" description="Disordered" evidence="13">
    <location>
        <begin position="289"/>
        <end position="326"/>
    </location>
</feature>
<sequence>MDYFLPSFVQKRLLRYALSRLELVDTEAVDLDSLGIRWGQRSTFELRELGLRLDKLASLLRLPATCKLLKARASLIRVTIPADIYSSGIIIEVEGVDVHIQLLSESESGNNTPAPGEPDRQDGSTAERPALPTTNDLAQSFIESEPKEERAEIEAAISSRSQYLQRSTSSLSDEDEVGLGNEEVSLPSFISGFLQGILGRLQIKVKNVNLRIDMDLPQGEPIKRIPADKPDQLTVSLVVGELSIGSVTQPEGQNTQPKVAGRTVTLDSIRVFLISDPVVFSNYARFAAAPQSPSTTTSNRGHSIGQARSVSPSQPTSLSGSLGPHISQSMMLDRSQILDRASTPIATGRQSMENSTDSLDGRFSDADSEAGYTSEYHSHSPSNSRFDGFGEELLDNPGYLDEVFHSQFVDNPEDSIELPTQSPENTGTPRPQSPQIDSSQVVETWHDFEEPQSRSQHEYNVEDTRFYEPLEQSAESQSSPKTSHLFSPEQVQQSYYADLPTTSSSPEEDVKSQSSHTSSSSGSVPAELSESKIFSHEEASSMYMSAISGTSSHGEPRMPGAWDSRNFESPTHEREASSEPVALVNKEAEVSTPKIGGQTSSFMHENGNTPQTSIRESYRPDFEHHTSADIKTHNEELKVTRQIINISRITVWVPESFDSSQQEPHTQRQPQRQEHGTTMAQSINSDALGISRMDFSASVRRSSITSSIAFENGEQPSHRNVDVIEPLSFANLSSAISIDIGETVVQFDIATGWLLVKASQKVVTALEHSEASVSKNTPNSPSKVSKHFKFRLHSCSVKFLESLAGVPYYTGGRASESSQSTSSNVEDVILQAQVLSVTSDYLTADDTTKFQLEVTKFILGCATEPLVSFNKDLKMRESIRDLRTGVPRDITLTVVKTSSSAKLEFATLPLHINFNIQQLEEIFGWFGGLSTLMELGSSMASVSTVRGDKSDSLKKPTRGVRFEGVPPPSAPSATPTSAPWKINARLDGIILDLVGESCRIELMTTAVKAVSRFEGIGIQIDKAKIVGPVIFDKDAERPATLSIGNIRIEYLYSPKEVDLDRLLSLLTPSKDKYEEDDDIMLDTLLRQRRQGGVLRVTVTTAKLLIPDIEGLKPLSDLPNEIGRLSSVTKYLPEDDRPGVMTLVLIREFESHTHVNEKIGDLRLTTRDTELAHISIPSLIAAQVKSISLRRNETEALIGEALDITTGQSTSSSSLPMLMVRFIADEMDPTVKVKLHDFRMEYSLPSIIAFLGLGNNATPDDLVAKMASSVANLTEISASQFQGPSFGGYGGSEPDTKPFKLAVSLRDCVVGLNPRDMPAKGLVVFTYAKFKCNNQEKGLFEANFEIKKATMMIIDDVQMIGRGGSTSRRSIGESQEEQVNKFSNMGFVPVSYISSAVLSVNVQQPDAVGEKSVDVELRDDLLILETCADSTQTLISLLSGLAPPSLPSTTLKYRTEVMPLQDMLSSFTGDAFMTDQVTNAEEISVHEAEDNFEGALDDEVDYVSDFYPQEPVPEGTMSASMMDPMADMSRSRQLMDSFHSQYNVSTSVTGLDFQDDHFSRKSTVGGTAHRWNTTQNTYGLSNEVKLHGSPLRVRVRDVHFIWNLFDGYDWQRTRDTISKAVKDVEMKAAERRAKTTSRLSPEEDEEESVIGDFLFNSIYIGIPANKDPRELSRAINHDIDDMASETGSYVTSTTVTGYTSHQNRPSSTRGKRLRLSRSKHHKMTFELKGISADFVVFPPDTGETQSTIDVRVNNLEIFDHIPTSTWKKFATYMNDAGVRESGTSMVHLEVINVKPVAELAASEIVLKATVLPLRLHVDQDALDFLSRFFEFKDESAPAPSSPGETPFLQRVEVNAIRVKLDFKPKRVDYAGLRSGRTTEFMNFFILDEADMVMRHVIIYGVSGFERLGQTLNDIWMPDIKRNQLPGVLAGLAPIRSLVNVGSGVKDLVVIPMREYKKDGRIVRSIQKGAFAFAKTTTNELIKLGAKLAIGTQTVLQSAEDFLSAPTTGMAHGEGDGDSTDEEEKKQISHYADQPVGVVQGLRGAFRSLERDLLMTRDAIVAVPGEVMESSSAAGAARAVWRRAPTVILRPAIGATRAVGQTLLGAGNSLDPTNRRRIEDKYKRH</sequence>
<dbReference type="PANTHER" id="PTHR13190">
    <property type="entry name" value="AUTOPHAGY-RELATED 2, ISOFORM A"/>
    <property type="match status" value="1"/>
</dbReference>
<keyword evidence="6" id="KW-0256">Endoplasmic reticulum</keyword>
<feature type="compositionally biased region" description="Polar residues" evidence="13">
    <location>
        <begin position="418"/>
        <end position="440"/>
    </location>
</feature>
<evidence type="ECO:0000256" key="13">
    <source>
        <dbReference type="SAM" id="MobiDB-lite"/>
    </source>
</evidence>
<comment type="catalytic activity">
    <reaction evidence="12">
        <text>a 1,2-diacyl-sn-glycero-3-phosphocholine(in) = a 1,2-diacyl-sn-glycero-3-phosphocholine(out)</text>
        <dbReference type="Rhea" id="RHEA:38571"/>
        <dbReference type="ChEBI" id="CHEBI:57643"/>
    </reaction>
</comment>
<comment type="catalytic activity">
    <reaction evidence="11">
        <text>a 1,2-diacyl-sn-glycero-3-phosphoethanolamine(in) = a 1,2-diacyl-sn-glycero-3-phosphoethanolamine(out)</text>
        <dbReference type="Rhea" id="RHEA:38895"/>
        <dbReference type="ChEBI" id="CHEBI:64612"/>
    </reaction>
</comment>
<dbReference type="Pfam" id="PF13329">
    <property type="entry name" value="ATG2_CAD"/>
    <property type="match status" value="1"/>
</dbReference>
<feature type="region of interest" description="Disordered" evidence="13">
    <location>
        <begin position="2102"/>
        <end position="2123"/>
    </location>
</feature>
<keyword evidence="7" id="KW-0072">Autophagy</keyword>
<name>A0A093V2M0_TALMA</name>
<evidence type="ECO:0000256" key="1">
    <source>
        <dbReference type="ARBA" id="ARBA00004406"/>
    </source>
</evidence>
<evidence type="ECO:0000256" key="8">
    <source>
        <dbReference type="ARBA" id="ARBA00023055"/>
    </source>
</evidence>
<reference key="1">
    <citation type="journal article" date="2014" name="PLoS Genet.">
        <title>Signature Gene Expression Reveals Novel Clues to the Molecular Mechanisms of Dimorphic Transition in Penicillium marneffei.</title>
        <authorList>
            <person name="Yang E."/>
            <person name="Wang G."/>
            <person name="Cai J."/>
            <person name="Woo P.C."/>
            <person name="Lau S.K."/>
            <person name="Yuen K.-Y."/>
            <person name="Chow W.-N."/>
            <person name="Lin X."/>
        </authorList>
    </citation>
    <scope>NUCLEOTIDE SEQUENCE [LARGE SCALE GENOMIC DNA]</scope>
    <source>
        <strain>PM1</strain>
    </source>
</reference>
<evidence type="ECO:0000256" key="7">
    <source>
        <dbReference type="ARBA" id="ARBA00023006"/>
    </source>
</evidence>
<dbReference type="GO" id="GO:0061723">
    <property type="term" value="P:glycophagy"/>
    <property type="evidence" value="ECO:0007669"/>
    <property type="project" value="TreeGrafter"/>
</dbReference>